<evidence type="ECO:0000256" key="1">
    <source>
        <dbReference type="ARBA" id="ARBA00022670"/>
    </source>
</evidence>
<dbReference type="InterPro" id="IPR002884">
    <property type="entry name" value="P_dom"/>
</dbReference>
<evidence type="ECO:0000313" key="5">
    <source>
        <dbReference type="EMBL" id="KXZ50030.1"/>
    </source>
</evidence>
<evidence type="ECO:0000259" key="4">
    <source>
        <dbReference type="PROSITE" id="PS51829"/>
    </source>
</evidence>
<keyword evidence="2" id="KW-0378">Hydrolase</keyword>
<evidence type="ECO:0000256" key="2">
    <source>
        <dbReference type="ARBA" id="ARBA00022801"/>
    </source>
</evidence>
<dbReference type="AlphaFoldDB" id="A0A150GL09"/>
<comment type="caution">
    <text evidence="5">The sequence shown here is derived from an EMBL/GenBank/DDBJ whole genome shotgun (WGS) entry which is preliminary data.</text>
</comment>
<evidence type="ECO:0000313" key="6">
    <source>
        <dbReference type="Proteomes" id="UP000075714"/>
    </source>
</evidence>
<dbReference type="Gene3D" id="2.60.120.260">
    <property type="entry name" value="Galactose-binding domain-like"/>
    <property type="match status" value="3"/>
</dbReference>
<dbReference type="Proteomes" id="UP000075714">
    <property type="component" value="Unassembled WGS sequence"/>
</dbReference>
<reference evidence="6" key="1">
    <citation type="journal article" date="2016" name="Nat. Commun.">
        <title>The Gonium pectorale genome demonstrates co-option of cell cycle regulation during the evolution of multicellularity.</title>
        <authorList>
            <person name="Hanschen E.R."/>
            <person name="Marriage T.N."/>
            <person name="Ferris P.J."/>
            <person name="Hamaji T."/>
            <person name="Toyoda A."/>
            <person name="Fujiyama A."/>
            <person name="Neme R."/>
            <person name="Noguchi H."/>
            <person name="Minakuchi Y."/>
            <person name="Suzuki M."/>
            <person name="Kawai-Toyooka H."/>
            <person name="Smith D.R."/>
            <person name="Sparks H."/>
            <person name="Anderson J."/>
            <person name="Bakaric R."/>
            <person name="Luria V."/>
            <person name="Karger A."/>
            <person name="Kirschner M.W."/>
            <person name="Durand P.M."/>
            <person name="Michod R.E."/>
            <person name="Nozaki H."/>
            <person name="Olson B.J."/>
        </authorList>
    </citation>
    <scope>NUCLEOTIDE SEQUENCE [LARGE SCALE GENOMIC DNA]</scope>
    <source>
        <strain evidence="6">NIES-2863</strain>
    </source>
</reference>
<dbReference type="GO" id="GO:0004252">
    <property type="term" value="F:serine-type endopeptidase activity"/>
    <property type="evidence" value="ECO:0007669"/>
    <property type="project" value="InterPro"/>
</dbReference>
<name>A0A150GL09_GONPE</name>
<dbReference type="SUPFAM" id="SSF49785">
    <property type="entry name" value="Galactose-binding domain-like"/>
    <property type="match status" value="3"/>
</dbReference>
<evidence type="ECO:0000256" key="3">
    <source>
        <dbReference type="SAM" id="MobiDB-lite"/>
    </source>
</evidence>
<sequence length="507" mass="54612">MCLEICVGPVVKVRLDLEAEADTIRGTTVVLTSPTGRKVTLLEGRTTAAALLVGGYYTFSDAGAPNLVVQGPARNRQVAWGTYRPATPLSTFVGDNPRGTWTLNVTRSTNDSSPMRVIRWELRTEVGFFSPPPASPSPPPAPPRKAPPPRSPIPLGSACTFVRRPGGQAGLALGLQPGESLTKEDNEDRANDTMRVRGCAGPIDRVTLYLNLTYSDAHELRIRLQAPNGRNASAFDNDLLPHNQSFSSGGYYIFEDGGSMGYYTAIDAAGRRITEHGAYAPTDTFYAFQGADPTGTWTLHVDATPLDYDYERPDGTGALYEWILVFSSPAAPPPPPVRRPAAAKTCNATYAGPALRIPSPDDYETTPTPFSTYIYMNGCVGELFKVTLSVNISHPYAADVVLRLTSPSGQTASVLRNTASDQASLLESQTYTFSDDGATKMNSVAQTRVEGVPGSFVPGGVYRPEERFRAAFGTGGSPAGRWDLTLLDNNYQGRGVLYGWRLTIQLA</sequence>
<feature type="compositionally biased region" description="Pro residues" evidence="3">
    <location>
        <begin position="130"/>
        <end position="152"/>
    </location>
</feature>
<proteinExistence type="predicted"/>
<feature type="region of interest" description="Disordered" evidence="3">
    <location>
        <begin position="129"/>
        <end position="153"/>
    </location>
</feature>
<dbReference type="OrthoDB" id="300641at2759"/>
<dbReference type="GO" id="GO:0006508">
    <property type="term" value="P:proteolysis"/>
    <property type="evidence" value="ECO:0007669"/>
    <property type="project" value="UniProtKB-KW"/>
</dbReference>
<keyword evidence="1" id="KW-0645">Protease</keyword>
<dbReference type="PROSITE" id="PS51829">
    <property type="entry name" value="P_HOMO_B"/>
    <property type="match status" value="1"/>
</dbReference>
<dbReference type="Pfam" id="PF01483">
    <property type="entry name" value="P_proprotein"/>
    <property type="match status" value="2"/>
</dbReference>
<keyword evidence="6" id="KW-1185">Reference proteome</keyword>
<accession>A0A150GL09</accession>
<organism evidence="5 6">
    <name type="scientific">Gonium pectorale</name>
    <name type="common">Green alga</name>
    <dbReference type="NCBI Taxonomy" id="33097"/>
    <lineage>
        <taxon>Eukaryota</taxon>
        <taxon>Viridiplantae</taxon>
        <taxon>Chlorophyta</taxon>
        <taxon>core chlorophytes</taxon>
        <taxon>Chlorophyceae</taxon>
        <taxon>CS clade</taxon>
        <taxon>Chlamydomonadales</taxon>
        <taxon>Volvocaceae</taxon>
        <taxon>Gonium</taxon>
    </lineage>
</organism>
<dbReference type="InterPro" id="IPR008979">
    <property type="entry name" value="Galactose-bd-like_sf"/>
</dbReference>
<feature type="domain" description="P/Homo B" evidence="4">
    <location>
        <begin position="339"/>
        <end position="507"/>
    </location>
</feature>
<protein>
    <recommendedName>
        <fullName evidence="4">P/Homo B domain-containing protein</fullName>
    </recommendedName>
</protein>
<gene>
    <name evidence="5" type="ORF">GPECTOR_18g182</name>
</gene>
<dbReference type="EMBL" id="LSYV01000019">
    <property type="protein sequence ID" value="KXZ50030.1"/>
    <property type="molecule type" value="Genomic_DNA"/>
</dbReference>